<evidence type="ECO:0000313" key="1">
    <source>
        <dbReference type="EMBL" id="CAG5114078.1"/>
    </source>
</evidence>
<dbReference type="Proteomes" id="UP001158576">
    <property type="component" value="Chromosome 2"/>
</dbReference>
<sequence length="126" mass="14548">MYAYKEFDDQFDEVPKLYKSIAEDYPENKTLGLYESYDESYTESVFKLGAIISDEAEVKTGYLLGTLPDSSAAICSSFEIKDPIQISVGYKRCREKMLSYAKEHDLKTDTFLEIYSPDNSSYYFLQ</sequence>
<name>A0ABN7T8V1_OIKDI</name>
<evidence type="ECO:0000313" key="2">
    <source>
        <dbReference type="Proteomes" id="UP001158576"/>
    </source>
</evidence>
<organism evidence="1 2">
    <name type="scientific">Oikopleura dioica</name>
    <name type="common">Tunicate</name>
    <dbReference type="NCBI Taxonomy" id="34765"/>
    <lineage>
        <taxon>Eukaryota</taxon>
        <taxon>Metazoa</taxon>
        <taxon>Chordata</taxon>
        <taxon>Tunicata</taxon>
        <taxon>Appendicularia</taxon>
        <taxon>Copelata</taxon>
        <taxon>Oikopleuridae</taxon>
        <taxon>Oikopleura</taxon>
    </lineage>
</organism>
<gene>
    <name evidence="1" type="ORF">OKIOD_LOCUS16921</name>
</gene>
<keyword evidence="2" id="KW-1185">Reference proteome</keyword>
<dbReference type="EMBL" id="OU015567">
    <property type="protein sequence ID" value="CAG5114078.1"/>
    <property type="molecule type" value="Genomic_DNA"/>
</dbReference>
<reference evidence="1 2" key="1">
    <citation type="submission" date="2021-04" db="EMBL/GenBank/DDBJ databases">
        <authorList>
            <person name="Bliznina A."/>
        </authorList>
    </citation>
    <scope>NUCLEOTIDE SEQUENCE [LARGE SCALE GENOMIC DNA]</scope>
</reference>
<proteinExistence type="predicted"/>
<protein>
    <submittedName>
        <fullName evidence="1">Oidioi.mRNA.OKI2018_I69.chr2.g8156.t1.cds</fullName>
    </submittedName>
</protein>
<accession>A0ABN7T8V1</accession>